<evidence type="ECO:0000313" key="2">
    <source>
        <dbReference type="Proteomes" id="UP001465717"/>
    </source>
</evidence>
<comment type="caution">
    <text evidence="1">The sequence shown here is derived from an EMBL/GenBank/DDBJ whole genome shotgun (WGS) entry which is preliminary data.</text>
</comment>
<sequence>MYNSKDLKKYFQYWTEAMPKSISIEQFCSRNMAVILAIKTTLSSNASIS</sequence>
<name>A0ABV1G2L7_9BACT</name>
<organism evidence="1 2">
    <name type="scientific">Segatella sinensis</name>
    <dbReference type="NCBI Taxonomy" id="3085167"/>
    <lineage>
        <taxon>Bacteria</taxon>
        <taxon>Pseudomonadati</taxon>
        <taxon>Bacteroidota</taxon>
        <taxon>Bacteroidia</taxon>
        <taxon>Bacteroidales</taxon>
        <taxon>Prevotellaceae</taxon>
        <taxon>Segatella</taxon>
    </lineage>
</organism>
<dbReference type="EMBL" id="JBBNGE010000116">
    <property type="protein sequence ID" value="MEQ2509610.1"/>
    <property type="molecule type" value="Genomic_DNA"/>
</dbReference>
<dbReference type="RefSeq" id="WP_349226912.1">
    <property type="nucleotide sequence ID" value="NZ_JBBNFG020000022.1"/>
</dbReference>
<accession>A0ABV1G2L7</accession>
<dbReference type="Proteomes" id="UP001465717">
    <property type="component" value="Unassembled WGS sequence"/>
</dbReference>
<keyword evidence="2" id="KW-1185">Reference proteome</keyword>
<evidence type="ECO:0000313" key="1">
    <source>
        <dbReference type="EMBL" id="MEQ2509610.1"/>
    </source>
</evidence>
<reference evidence="1 2" key="1">
    <citation type="submission" date="2024-04" db="EMBL/GenBank/DDBJ databases">
        <title>Human intestinal bacterial collection.</title>
        <authorList>
            <person name="Pauvert C."/>
            <person name="Hitch T.C.A."/>
            <person name="Clavel T."/>
        </authorList>
    </citation>
    <scope>NUCLEOTIDE SEQUENCE [LARGE SCALE GENOMIC DNA]</scope>
    <source>
        <strain evidence="1 2">CLA-AA-H174</strain>
    </source>
</reference>
<protein>
    <submittedName>
        <fullName evidence="1">Uncharacterized protein</fullName>
    </submittedName>
</protein>
<gene>
    <name evidence="1" type="ORF">AAAT87_15320</name>
</gene>
<proteinExistence type="predicted"/>